<evidence type="ECO:0000256" key="8">
    <source>
        <dbReference type="ARBA" id="ARBA00024235"/>
    </source>
</evidence>
<dbReference type="PANTHER" id="PTHR38035:SF1">
    <property type="entry name" value="ANCILLARY SECYEG TRANSLOCON SUBUNIT"/>
    <property type="match status" value="1"/>
</dbReference>
<dbReference type="Gene3D" id="1.25.40.10">
    <property type="entry name" value="Tetratricopeptide repeat domain"/>
    <property type="match status" value="1"/>
</dbReference>
<keyword evidence="5 9" id="KW-0472">Membrane</keyword>
<evidence type="ECO:0000313" key="12">
    <source>
        <dbReference type="Proteomes" id="UP000054729"/>
    </source>
</evidence>
<evidence type="ECO:0000256" key="2">
    <source>
        <dbReference type="ARBA" id="ARBA00022475"/>
    </source>
</evidence>
<evidence type="ECO:0000256" key="6">
    <source>
        <dbReference type="ARBA" id="ARBA00023186"/>
    </source>
</evidence>
<evidence type="ECO:0000256" key="9">
    <source>
        <dbReference type="SAM" id="Phobius"/>
    </source>
</evidence>
<keyword evidence="6" id="KW-0143">Chaperone</keyword>
<dbReference type="OrthoDB" id="9789675at2"/>
<dbReference type="SUPFAM" id="SSF48452">
    <property type="entry name" value="TPR-like"/>
    <property type="match status" value="1"/>
</dbReference>
<evidence type="ECO:0000256" key="4">
    <source>
        <dbReference type="ARBA" id="ARBA00022989"/>
    </source>
</evidence>
<dbReference type="EMBL" id="LNZB01000060">
    <property type="protein sequence ID" value="KTD75054.1"/>
    <property type="molecule type" value="Genomic_DNA"/>
</dbReference>
<evidence type="ECO:0000259" key="10">
    <source>
        <dbReference type="Pfam" id="PF09976"/>
    </source>
</evidence>
<proteinExistence type="inferred from homology"/>
<organism evidence="11 12">
    <name type="scientific">Legionella waltersii</name>
    <dbReference type="NCBI Taxonomy" id="66969"/>
    <lineage>
        <taxon>Bacteria</taxon>
        <taxon>Pseudomonadati</taxon>
        <taxon>Pseudomonadota</taxon>
        <taxon>Gammaproteobacteria</taxon>
        <taxon>Legionellales</taxon>
        <taxon>Legionellaceae</taxon>
        <taxon>Legionella</taxon>
    </lineage>
</organism>
<comment type="caution">
    <text evidence="11">The sequence shown here is derived from an EMBL/GenBank/DDBJ whole genome shotgun (WGS) entry which is preliminary data.</text>
</comment>
<name>A0A0W1A133_9GAMM</name>
<evidence type="ECO:0000256" key="5">
    <source>
        <dbReference type="ARBA" id="ARBA00023136"/>
    </source>
</evidence>
<evidence type="ECO:0000256" key="1">
    <source>
        <dbReference type="ARBA" id="ARBA00004401"/>
    </source>
</evidence>
<keyword evidence="12" id="KW-1185">Reference proteome</keyword>
<dbReference type="PANTHER" id="PTHR38035">
    <property type="entry name" value="UPF0070 PROTEIN YFGM"/>
    <property type="match status" value="1"/>
</dbReference>
<evidence type="ECO:0000313" key="11">
    <source>
        <dbReference type="EMBL" id="KTD75054.1"/>
    </source>
</evidence>
<dbReference type="InterPro" id="IPR011990">
    <property type="entry name" value="TPR-like_helical_dom_sf"/>
</dbReference>
<keyword evidence="3 9" id="KW-0812">Transmembrane</keyword>
<dbReference type="InterPro" id="IPR026039">
    <property type="entry name" value="YfgM"/>
</dbReference>
<dbReference type="AlphaFoldDB" id="A0A0W1A133"/>
<keyword evidence="2" id="KW-1003">Cell membrane</keyword>
<feature type="domain" description="Ancillary SecYEG translocon subunit/Cell division coordinator CpoB TPR" evidence="10">
    <location>
        <begin position="15"/>
        <end position="208"/>
    </location>
</feature>
<comment type="similarity">
    <text evidence="7">Belongs to the YfgM family.</text>
</comment>
<dbReference type="GO" id="GO:0005886">
    <property type="term" value="C:plasma membrane"/>
    <property type="evidence" value="ECO:0007669"/>
    <property type="project" value="UniProtKB-SubCell"/>
</dbReference>
<dbReference type="Pfam" id="PF09976">
    <property type="entry name" value="TPR_21"/>
    <property type="match status" value="1"/>
</dbReference>
<dbReference type="GO" id="GO:0044877">
    <property type="term" value="F:protein-containing complex binding"/>
    <property type="evidence" value="ECO:0007669"/>
    <property type="project" value="InterPro"/>
</dbReference>
<dbReference type="STRING" id="66969.Lwal_3095"/>
<gene>
    <name evidence="11" type="ORF">Lwal_3095</name>
</gene>
<dbReference type="PIRSF" id="PIRSF006170">
    <property type="entry name" value="YfgM"/>
    <property type="match status" value="1"/>
</dbReference>
<protein>
    <recommendedName>
        <fullName evidence="8">Ancillary SecYEG translocon subunit</fullName>
    </recommendedName>
</protein>
<dbReference type="RefSeq" id="WP_058481687.1">
    <property type="nucleotide sequence ID" value="NZ_CAAAIQ010000005.1"/>
</dbReference>
<feature type="transmembrane region" description="Helical" evidence="9">
    <location>
        <begin position="21"/>
        <end position="42"/>
    </location>
</feature>
<dbReference type="InterPro" id="IPR018704">
    <property type="entry name" value="SecYEG/CpoB_TPR"/>
</dbReference>
<evidence type="ECO:0000256" key="7">
    <source>
        <dbReference type="ARBA" id="ARBA00024197"/>
    </source>
</evidence>
<sequence>MSVYMTEEEQLDQIKKWWRRYGNMITMTLSVILLCIAGYRYWNWHQDKIKQQASATYENMMVALSNKNIKSVRAYAGDLIKNYNNTIYSDVAHMTMAKVYVDKSKLPEAIHELQIVATNSKMTPLKQIAKIRIARLMAGEKSYTNALNELSVVDDPIYLPVINELKGDIYSAKGQYQEAISAYREAINEVRTNGMGNLFLEMKTNELAVKTQSMMTQEKKVKSA</sequence>
<comment type="subcellular location">
    <subcellularLocation>
        <location evidence="1">Cell membrane</location>
        <topology evidence="1">Single-pass type II membrane protein</topology>
    </subcellularLocation>
</comment>
<dbReference type="Proteomes" id="UP000054729">
    <property type="component" value="Unassembled WGS sequence"/>
</dbReference>
<keyword evidence="4 9" id="KW-1133">Transmembrane helix</keyword>
<accession>A0A0W1A133</accession>
<evidence type="ECO:0000256" key="3">
    <source>
        <dbReference type="ARBA" id="ARBA00022692"/>
    </source>
</evidence>
<dbReference type="PATRIC" id="fig|66969.6.peg.3382"/>
<reference evidence="11 12" key="1">
    <citation type="submission" date="2015-11" db="EMBL/GenBank/DDBJ databases">
        <title>Genomic analysis of 38 Legionella species identifies large and diverse effector repertoires.</title>
        <authorList>
            <person name="Burstein D."/>
            <person name="Amaro F."/>
            <person name="Zusman T."/>
            <person name="Lifshitz Z."/>
            <person name="Cohen O."/>
            <person name="Gilbert J.A."/>
            <person name="Pupko T."/>
            <person name="Shuman H.A."/>
            <person name="Segal G."/>
        </authorList>
    </citation>
    <scope>NUCLEOTIDE SEQUENCE [LARGE SCALE GENOMIC DNA]</scope>
    <source>
        <strain evidence="11 12">ATCC 51914</strain>
    </source>
</reference>